<accession>A0A815LG58</accession>
<proteinExistence type="predicted"/>
<dbReference type="AlphaFoldDB" id="A0A815LG58"/>
<gene>
    <name evidence="2" type="ORF">VCS650_LOCUS36839</name>
</gene>
<feature type="transmembrane region" description="Helical" evidence="1">
    <location>
        <begin position="61"/>
        <end position="82"/>
    </location>
</feature>
<protein>
    <submittedName>
        <fullName evidence="2">Uncharacterized protein</fullName>
    </submittedName>
</protein>
<comment type="caution">
    <text evidence="2">The sequence shown here is derived from an EMBL/GenBank/DDBJ whole genome shotgun (WGS) entry which is preliminary data.</text>
</comment>
<feature type="transmembrane region" description="Helical" evidence="1">
    <location>
        <begin position="94"/>
        <end position="113"/>
    </location>
</feature>
<sequence>MTAVSVFLNSIFIPVIQIGFMKFKFNSTYRSQLSGILSPDEFQESMKNINQTLISMNNFRIISLLTFFLSLKAAFICISIAINGPFKIDELFGFIIALSILSLISLIILIFIVPIRVKRIREVIAKESLKYCSRLPAPCDWGLENWNQGNLLCPSYKMTCYRLVIVTGRSMIEEDAIHHSEQVVPVSITLFQHQDNSSPSPYSHEDIPISESLFQQHDDSPPPRHFDQFSRFCSQYNVTRSDLRIKFCLLCGHSFDKY</sequence>
<keyword evidence="1" id="KW-1133">Transmembrane helix</keyword>
<reference evidence="2" key="1">
    <citation type="submission" date="2021-02" db="EMBL/GenBank/DDBJ databases">
        <authorList>
            <person name="Nowell W R."/>
        </authorList>
    </citation>
    <scope>NUCLEOTIDE SEQUENCE</scope>
</reference>
<dbReference type="EMBL" id="CAJNON010000938">
    <property type="protein sequence ID" value="CAF1406683.1"/>
    <property type="molecule type" value="Genomic_DNA"/>
</dbReference>
<evidence type="ECO:0000256" key="1">
    <source>
        <dbReference type="SAM" id="Phobius"/>
    </source>
</evidence>
<dbReference type="OrthoDB" id="10300879at2759"/>
<evidence type="ECO:0000313" key="2">
    <source>
        <dbReference type="EMBL" id="CAF1406683.1"/>
    </source>
</evidence>
<dbReference type="Proteomes" id="UP000663891">
    <property type="component" value="Unassembled WGS sequence"/>
</dbReference>
<organism evidence="2 3">
    <name type="scientific">Adineta steineri</name>
    <dbReference type="NCBI Taxonomy" id="433720"/>
    <lineage>
        <taxon>Eukaryota</taxon>
        <taxon>Metazoa</taxon>
        <taxon>Spiralia</taxon>
        <taxon>Gnathifera</taxon>
        <taxon>Rotifera</taxon>
        <taxon>Eurotatoria</taxon>
        <taxon>Bdelloidea</taxon>
        <taxon>Adinetida</taxon>
        <taxon>Adinetidae</taxon>
        <taxon>Adineta</taxon>
    </lineage>
</organism>
<feature type="transmembrane region" description="Helical" evidence="1">
    <location>
        <begin position="6"/>
        <end position="23"/>
    </location>
</feature>
<keyword evidence="1" id="KW-0812">Transmembrane</keyword>
<name>A0A815LG58_9BILA</name>
<evidence type="ECO:0000313" key="3">
    <source>
        <dbReference type="Proteomes" id="UP000663891"/>
    </source>
</evidence>
<keyword evidence="1" id="KW-0472">Membrane</keyword>